<dbReference type="AlphaFoldDB" id="A0A2G9U4A4"/>
<dbReference type="OrthoDB" id="2919105at2759"/>
<evidence type="ECO:0000313" key="2">
    <source>
        <dbReference type="EMBL" id="PIO65025.1"/>
    </source>
</evidence>
<feature type="region of interest" description="Disordered" evidence="1">
    <location>
        <begin position="69"/>
        <end position="90"/>
    </location>
</feature>
<dbReference type="EMBL" id="KZ349368">
    <property type="protein sequence ID" value="PIO65025.1"/>
    <property type="molecule type" value="Genomic_DNA"/>
</dbReference>
<accession>A0A2G9U4A4</accession>
<sequence>MPLLAKKNGGKMVTVNLQATKHEKKANLAIHGLVDDVMSRVLGHLGIKIEEDVDGKGEIVWQSKYPLENFKTPRPPRKRSSRTKKEEVEEKCAKIEETLCDAANKADALRAPADEVQGEAEIR</sequence>
<organism evidence="2 3">
    <name type="scientific">Teladorsagia circumcincta</name>
    <name type="common">Brown stomach worm</name>
    <name type="synonym">Ostertagia circumcincta</name>
    <dbReference type="NCBI Taxonomy" id="45464"/>
    <lineage>
        <taxon>Eukaryota</taxon>
        <taxon>Metazoa</taxon>
        <taxon>Ecdysozoa</taxon>
        <taxon>Nematoda</taxon>
        <taxon>Chromadorea</taxon>
        <taxon>Rhabditida</taxon>
        <taxon>Rhabditina</taxon>
        <taxon>Rhabditomorpha</taxon>
        <taxon>Strongyloidea</taxon>
        <taxon>Trichostrongylidae</taxon>
        <taxon>Teladorsagia</taxon>
    </lineage>
</organism>
<keyword evidence="3" id="KW-1185">Reference proteome</keyword>
<dbReference type="Proteomes" id="UP000230423">
    <property type="component" value="Unassembled WGS sequence"/>
</dbReference>
<evidence type="ECO:0000313" key="3">
    <source>
        <dbReference type="Proteomes" id="UP000230423"/>
    </source>
</evidence>
<gene>
    <name evidence="2" type="ORF">TELCIR_13323</name>
</gene>
<evidence type="ECO:0008006" key="4">
    <source>
        <dbReference type="Google" id="ProtNLM"/>
    </source>
</evidence>
<reference evidence="2 3" key="1">
    <citation type="submission" date="2015-09" db="EMBL/GenBank/DDBJ databases">
        <title>Draft genome of the parasitic nematode Teladorsagia circumcincta isolate WARC Sus (inbred).</title>
        <authorList>
            <person name="Mitreva M."/>
        </authorList>
    </citation>
    <scope>NUCLEOTIDE SEQUENCE [LARGE SCALE GENOMIC DNA]</scope>
    <source>
        <strain evidence="2 3">S</strain>
    </source>
</reference>
<protein>
    <recommendedName>
        <fullName evidence="4">Deacetylase sirtuin-type domain-containing protein</fullName>
    </recommendedName>
</protein>
<name>A0A2G9U4A4_TELCI</name>
<proteinExistence type="predicted"/>
<evidence type="ECO:0000256" key="1">
    <source>
        <dbReference type="SAM" id="MobiDB-lite"/>
    </source>
</evidence>
<dbReference type="Gene3D" id="3.40.50.1220">
    <property type="entry name" value="TPP-binding domain"/>
    <property type="match status" value="1"/>
</dbReference>